<protein>
    <recommendedName>
        <fullName evidence="4">NADH dehydrogenase subunit 6</fullName>
    </recommendedName>
</protein>
<reference evidence="3" key="1">
    <citation type="journal article" date="2019" name="Int. J. Syst. Evol. Microbiol.">
        <title>The Global Catalogue of Microorganisms (GCM) 10K type strain sequencing project: providing services to taxonomists for standard genome sequencing and annotation.</title>
        <authorList>
            <consortium name="The Broad Institute Genomics Platform"/>
            <consortium name="The Broad Institute Genome Sequencing Center for Infectious Disease"/>
            <person name="Wu L."/>
            <person name="Ma J."/>
        </authorList>
    </citation>
    <scope>NUCLEOTIDE SEQUENCE [LARGE SCALE GENOMIC DNA]</scope>
    <source>
        <strain evidence="3">CECT 7698</strain>
    </source>
</reference>
<evidence type="ECO:0000313" key="2">
    <source>
        <dbReference type="EMBL" id="MFC3284531.1"/>
    </source>
</evidence>
<keyword evidence="1" id="KW-0812">Transmembrane</keyword>
<keyword evidence="1" id="KW-1133">Transmembrane helix</keyword>
<name>A0ABV7LQM1_9GAMM</name>
<dbReference type="RefSeq" id="WP_386774602.1">
    <property type="nucleotide sequence ID" value="NZ_JBHRUG010000027.1"/>
</dbReference>
<evidence type="ECO:0000313" key="3">
    <source>
        <dbReference type="Proteomes" id="UP001595579"/>
    </source>
</evidence>
<keyword evidence="1" id="KW-0472">Membrane</keyword>
<keyword evidence="3" id="KW-1185">Reference proteome</keyword>
<comment type="caution">
    <text evidence="2">The sequence shown here is derived from an EMBL/GenBank/DDBJ whole genome shotgun (WGS) entry which is preliminary data.</text>
</comment>
<dbReference type="EMBL" id="JBHRUG010000027">
    <property type="protein sequence ID" value="MFC3284531.1"/>
    <property type="molecule type" value="Genomic_DNA"/>
</dbReference>
<accession>A0ABV7LQM1</accession>
<sequence>MKLLLCGAGMSLTGLLVLLAMVMRVVEPGLLLSLLGYAGLVVGMLVAVAGATRLARQRR</sequence>
<evidence type="ECO:0008006" key="4">
    <source>
        <dbReference type="Google" id="ProtNLM"/>
    </source>
</evidence>
<feature type="transmembrane region" description="Helical" evidence="1">
    <location>
        <begin position="34"/>
        <end position="55"/>
    </location>
</feature>
<gene>
    <name evidence="2" type="ORF">ACFOEV_13045</name>
</gene>
<dbReference type="Proteomes" id="UP001595579">
    <property type="component" value="Unassembled WGS sequence"/>
</dbReference>
<proteinExistence type="predicted"/>
<evidence type="ECO:0000256" key="1">
    <source>
        <dbReference type="SAM" id="Phobius"/>
    </source>
</evidence>
<organism evidence="2 3">
    <name type="scientific">Litchfieldella rifensis</name>
    <dbReference type="NCBI Taxonomy" id="762643"/>
    <lineage>
        <taxon>Bacteria</taxon>
        <taxon>Pseudomonadati</taxon>
        <taxon>Pseudomonadota</taxon>
        <taxon>Gammaproteobacteria</taxon>
        <taxon>Oceanospirillales</taxon>
        <taxon>Halomonadaceae</taxon>
        <taxon>Litchfieldella</taxon>
    </lineage>
</organism>